<name>A0A502D2T6_9MICO</name>
<comment type="caution">
    <text evidence="4">The sequence shown here is derived from an EMBL/GenBank/DDBJ whole genome shotgun (WGS) entry which is preliminary data.</text>
</comment>
<dbReference type="Pfam" id="PF13559">
    <property type="entry name" value="DUF4129"/>
    <property type="match status" value="1"/>
</dbReference>
<evidence type="ECO:0000313" key="4">
    <source>
        <dbReference type="EMBL" id="TPG19152.1"/>
    </source>
</evidence>
<evidence type="ECO:0000313" key="5">
    <source>
        <dbReference type="Proteomes" id="UP000317722"/>
    </source>
</evidence>
<feature type="compositionally biased region" description="Polar residues" evidence="1">
    <location>
        <begin position="1"/>
        <end position="11"/>
    </location>
</feature>
<dbReference type="EMBL" id="RCZM01000001">
    <property type="protein sequence ID" value="TPG19152.1"/>
    <property type="molecule type" value="Genomic_DNA"/>
</dbReference>
<keyword evidence="2" id="KW-1133">Transmembrane helix</keyword>
<dbReference type="InterPro" id="IPR025403">
    <property type="entry name" value="TgpA-like_C"/>
</dbReference>
<keyword evidence="2" id="KW-0472">Membrane</keyword>
<reference evidence="4 5" key="1">
    <citation type="journal article" date="2019" name="Environ. Microbiol.">
        <title>Species interactions and distinct microbial communities in high Arctic permafrost affected cryosols are associated with the CH4 and CO2 gas fluxes.</title>
        <authorList>
            <person name="Altshuler I."/>
            <person name="Hamel J."/>
            <person name="Turney S."/>
            <person name="Magnuson E."/>
            <person name="Levesque R."/>
            <person name="Greer C."/>
            <person name="Whyte L.G."/>
        </authorList>
    </citation>
    <scope>NUCLEOTIDE SEQUENCE [LARGE SCALE GENOMIC DNA]</scope>
    <source>
        <strain evidence="4 5">S9.3A</strain>
    </source>
</reference>
<evidence type="ECO:0000256" key="2">
    <source>
        <dbReference type="SAM" id="Phobius"/>
    </source>
</evidence>
<evidence type="ECO:0000256" key="1">
    <source>
        <dbReference type="SAM" id="MobiDB-lite"/>
    </source>
</evidence>
<feature type="transmembrane region" description="Helical" evidence="2">
    <location>
        <begin position="71"/>
        <end position="92"/>
    </location>
</feature>
<keyword evidence="2" id="KW-0812">Transmembrane</keyword>
<organism evidence="4 5">
    <name type="scientific">Pedococcus bigeumensis</name>
    <dbReference type="NCBI Taxonomy" id="433644"/>
    <lineage>
        <taxon>Bacteria</taxon>
        <taxon>Bacillati</taxon>
        <taxon>Actinomycetota</taxon>
        <taxon>Actinomycetes</taxon>
        <taxon>Micrococcales</taxon>
        <taxon>Intrasporangiaceae</taxon>
        <taxon>Pedococcus</taxon>
    </lineage>
</organism>
<keyword evidence="5" id="KW-1185">Reference proteome</keyword>
<gene>
    <name evidence="4" type="ORF">EAH86_01150</name>
</gene>
<protein>
    <submittedName>
        <fullName evidence="4">DUF4129 domain-containing protein</fullName>
    </submittedName>
</protein>
<proteinExistence type="predicted"/>
<feature type="domain" description="Protein-glutamine gamma-glutamyltransferase-like C-terminal" evidence="3">
    <location>
        <begin position="139"/>
        <end position="205"/>
    </location>
</feature>
<dbReference type="Proteomes" id="UP000317722">
    <property type="component" value="Unassembled WGS sequence"/>
</dbReference>
<sequence length="223" mass="24056">MAGSSPASMTCLTAPFDGPPLDPSSPEAQQWVRDELANGQYLTEPSWWQRFVEWLSHLFGGGSSPSLLPSWVAVLVVVVVVAVVALVVLRLVRPESVTRRRPTAVAAVDDEGLSAADYRRRARASSDRGDWDTALLDSYRALAASAVERTLLTELPGRTAHEVAVSLGPVFPDHAEALASAASSFDDVRYGHRRTTRAQAAATTELDAELLQTKPRLGQVVAR</sequence>
<dbReference type="AlphaFoldDB" id="A0A502D2T6"/>
<evidence type="ECO:0000259" key="3">
    <source>
        <dbReference type="Pfam" id="PF13559"/>
    </source>
</evidence>
<feature type="region of interest" description="Disordered" evidence="1">
    <location>
        <begin position="1"/>
        <end position="27"/>
    </location>
</feature>
<accession>A0A502D2T6</accession>